<evidence type="ECO:0000259" key="2">
    <source>
        <dbReference type="PROSITE" id="PS50181"/>
    </source>
</evidence>
<evidence type="ECO:0000256" key="1">
    <source>
        <dbReference type="SAM" id="MobiDB-lite"/>
    </source>
</evidence>
<proteinExistence type="predicted"/>
<dbReference type="AlphaFoldDB" id="A0A2R6R300"/>
<dbReference type="Proteomes" id="UP000241394">
    <property type="component" value="Chromosome LG10"/>
</dbReference>
<name>A0A2R6R300_ACTCC</name>
<dbReference type="InterPro" id="IPR001810">
    <property type="entry name" value="F-box_dom"/>
</dbReference>
<dbReference type="InterPro" id="IPR036047">
    <property type="entry name" value="F-box-like_dom_sf"/>
</dbReference>
<dbReference type="InParanoid" id="A0A2R6R300"/>
<feature type="domain" description="F-box" evidence="2">
    <location>
        <begin position="1"/>
        <end position="46"/>
    </location>
</feature>
<comment type="caution">
    <text evidence="3">The sequence shown here is derived from an EMBL/GenBank/DDBJ whole genome shotgun (WGS) entry which is preliminary data.</text>
</comment>
<dbReference type="PANTHER" id="PTHR32278:SF15">
    <property type="entry name" value="F-BOX PROTEIN PP2-B13-RELATED"/>
    <property type="match status" value="1"/>
</dbReference>
<dbReference type="FunCoup" id="A0A2R6R300">
    <property type="interactions" value="38"/>
</dbReference>
<dbReference type="OMA" id="WSNDPLY"/>
<dbReference type="OrthoDB" id="1918565at2759"/>
<reference evidence="4" key="2">
    <citation type="journal article" date="2018" name="BMC Genomics">
        <title>A manually annotated Actinidia chinensis var. chinensis (kiwifruit) genome highlights the challenges associated with draft genomes and gene prediction in plants.</title>
        <authorList>
            <person name="Pilkington S.M."/>
            <person name="Crowhurst R."/>
            <person name="Hilario E."/>
            <person name="Nardozza S."/>
            <person name="Fraser L."/>
            <person name="Peng Y."/>
            <person name="Gunaseelan K."/>
            <person name="Simpson R."/>
            <person name="Tahir J."/>
            <person name="Deroles S.C."/>
            <person name="Templeton K."/>
            <person name="Luo Z."/>
            <person name="Davy M."/>
            <person name="Cheng C."/>
            <person name="McNeilage M."/>
            <person name="Scaglione D."/>
            <person name="Liu Y."/>
            <person name="Zhang Q."/>
            <person name="Datson P."/>
            <person name="De Silva N."/>
            <person name="Gardiner S.E."/>
            <person name="Bassett H."/>
            <person name="Chagne D."/>
            <person name="McCallum J."/>
            <person name="Dzierzon H."/>
            <person name="Deng C."/>
            <person name="Wang Y.Y."/>
            <person name="Barron L."/>
            <person name="Manako K."/>
            <person name="Bowen J."/>
            <person name="Foster T.M."/>
            <person name="Erridge Z.A."/>
            <person name="Tiffin H."/>
            <person name="Waite C.N."/>
            <person name="Davies K.M."/>
            <person name="Grierson E.P."/>
            <person name="Laing W.A."/>
            <person name="Kirk R."/>
            <person name="Chen X."/>
            <person name="Wood M."/>
            <person name="Montefiori M."/>
            <person name="Brummell D.A."/>
            <person name="Schwinn K.E."/>
            <person name="Catanach A."/>
            <person name="Fullerton C."/>
            <person name="Li D."/>
            <person name="Meiyalaghan S."/>
            <person name="Nieuwenhuizen N."/>
            <person name="Read N."/>
            <person name="Prakash R."/>
            <person name="Hunter D."/>
            <person name="Zhang H."/>
            <person name="McKenzie M."/>
            <person name="Knabel M."/>
            <person name="Harris A."/>
            <person name="Allan A.C."/>
            <person name="Gleave A."/>
            <person name="Chen A."/>
            <person name="Janssen B.J."/>
            <person name="Plunkett B."/>
            <person name="Ampomah-Dwamena C."/>
            <person name="Voogd C."/>
            <person name="Leif D."/>
            <person name="Lafferty D."/>
            <person name="Souleyre E.J.F."/>
            <person name="Varkonyi-Gasic E."/>
            <person name="Gambi F."/>
            <person name="Hanley J."/>
            <person name="Yao J.L."/>
            <person name="Cheung J."/>
            <person name="David K.M."/>
            <person name="Warren B."/>
            <person name="Marsh K."/>
            <person name="Snowden K.C."/>
            <person name="Lin-Wang K."/>
            <person name="Brian L."/>
            <person name="Martinez-Sanchez M."/>
            <person name="Wang M."/>
            <person name="Ileperuma N."/>
            <person name="Macnee N."/>
            <person name="Campin R."/>
            <person name="McAtee P."/>
            <person name="Drummond R.S.M."/>
            <person name="Espley R.V."/>
            <person name="Ireland H.S."/>
            <person name="Wu R."/>
            <person name="Atkinson R.G."/>
            <person name="Karunairetnam S."/>
            <person name="Bulley S."/>
            <person name="Chunkath S."/>
            <person name="Hanley Z."/>
            <person name="Storey R."/>
            <person name="Thrimawithana A.H."/>
            <person name="Thomson S."/>
            <person name="David C."/>
            <person name="Testolin R."/>
            <person name="Huang H."/>
            <person name="Hellens R.P."/>
            <person name="Schaffer R.J."/>
        </authorList>
    </citation>
    <scope>NUCLEOTIDE SEQUENCE [LARGE SCALE GENOMIC DNA]</scope>
    <source>
        <strain evidence="4">cv. Red5</strain>
    </source>
</reference>
<dbReference type="Pfam" id="PF00646">
    <property type="entry name" value="F-box"/>
    <property type="match status" value="1"/>
</dbReference>
<feature type="region of interest" description="Disordered" evidence="1">
    <location>
        <begin position="188"/>
        <end position="220"/>
    </location>
</feature>
<accession>A0A2R6R300</accession>
<keyword evidence="4" id="KW-1185">Reference proteome</keyword>
<dbReference type="Gene3D" id="1.20.1280.50">
    <property type="match status" value="1"/>
</dbReference>
<dbReference type="EMBL" id="NKQK01000010">
    <property type="protein sequence ID" value="PSS19617.1"/>
    <property type="molecule type" value="Genomic_DNA"/>
</dbReference>
<dbReference type="PROSITE" id="PS50181">
    <property type="entry name" value="FBOX"/>
    <property type="match status" value="1"/>
</dbReference>
<dbReference type="SUPFAM" id="SSF81383">
    <property type="entry name" value="F-box domain"/>
    <property type="match status" value="1"/>
</dbReference>
<sequence length="270" mass="30510">MDFSLLPEDCVSKIISLTSPLDACRSSLVSAAFRSAADSNEVWERFLPSDYRDLVSRSKAPNLKFCLMKELYFGLCESILIDGGNKSFKLDKLSGKKCYVLSAREISITWSSDPMYWIWKPVPESRFSKVAVLRTIWWLEIQGKIRTKTLSTNTTYGAYLIMQISQSAYGLDSMPLETQVKVGNNHGSTNTTHLRLPNTEKQHTDDPFYTDEGGGRVPRERDDGWAEIELGEFFSGDGDEEVEMSLREVKGYQLKGGLVVEGIEVRPKHQ</sequence>
<dbReference type="STRING" id="1590841.A0A2R6R300"/>
<gene>
    <name evidence="3" type="ORF">CEY00_Acc11096</name>
</gene>
<dbReference type="Pfam" id="PF14299">
    <property type="entry name" value="PP2"/>
    <property type="match status" value="1"/>
</dbReference>
<dbReference type="CDD" id="cd22162">
    <property type="entry name" value="F-box_AtSKIP3-like"/>
    <property type="match status" value="1"/>
</dbReference>
<organism evidence="3 4">
    <name type="scientific">Actinidia chinensis var. chinensis</name>
    <name type="common">Chinese soft-hair kiwi</name>
    <dbReference type="NCBI Taxonomy" id="1590841"/>
    <lineage>
        <taxon>Eukaryota</taxon>
        <taxon>Viridiplantae</taxon>
        <taxon>Streptophyta</taxon>
        <taxon>Embryophyta</taxon>
        <taxon>Tracheophyta</taxon>
        <taxon>Spermatophyta</taxon>
        <taxon>Magnoliopsida</taxon>
        <taxon>eudicotyledons</taxon>
        <taxon>Gunneridae</taxon>
        <taxon>Pentapetalae</taxon>
        <taxon>asterids</taxon>
        <taxon>Ericales</taxon>
        <taxon>Actinidiaceae</taxon>
        <taxon>Actinidia</taxon>
    </lineage>
</organism>
<dbReference type="Gramene" id="PSS19617">
    <property type="protein sequence ID" value="PSS19617"/>
    <property type="gene ID" value="CEY00_Acc11096"/>
</dbReference>
<dbReference type="SMART" id="SM00256">
    <property type="entry name" value="FBOX"/>
    <property type="match status" value="1"/>
</dbReference>
<protein>
    <submittedName>
        <fullName evidence="3">F-box protein like</fullName>
    </submittedName>
</protein>
<evidence type="ECO:0000313" key="3">
    <source>
        <dbReference type="EMBL" id="PSS19617.1"/>
    </source>
</evidence>
<dbReference type="InterPro" id="IPR025886">
    <property type="entry name" value="PP2-like"/>
</dbReference>
<evidence type="ECO:0000313" key="4">
    <source>
        <dbReference type="Proteomes" id="UP000241394"/>
    </source>
</evidence>
<dbReference type="PANTHER" id="PTHR32278">
    <property type="entry name" value="F-BOX DOMAIN-CONTAINING PROTEIN"/>
    <property type="match status" value="1"/>
</dbReference>
<reference evidence="3 4" key="1">
    <citation type="submission" date="2017-07" db="EMBL/GenBank/DDBJ databases">
        <title>An improved, manually edited Actinidia chinensis var. chinensis (kiwifruit) genome highlights the challenges associated with draft genomes and gene prediction in plants.</title>
        <authorList>
            <person name="Pilkington S."/>
            <person name="Crowhurst R."/>
            <person name="Hilario E."/>
            <person name="Nardozza S."/>
            <person name="Fraser L."/>
            <person name="Peng Y."/>
            <person name="Gunaseelan K."/>
            <person name="Simpson R."/>
            <person name="Tahir J."/>
            <person name="Deroles S."/>
            <person name="Templeton K."/>
            <person name="Luo Z."/>
            <person name="Davy M."/>
            <person name="Cheng C."/>
            <person name="Mcneilage M."/>
            <person name="Scaglione D."/>
            <person name="Liu Y."/>
            <person name="Zhang Q."/>
            <person name="Datson P."/>
            <person name="De Silva N."/>
            <person name="Gardiner S."/>
            <person name="Bassett H."/>
            <person name="Chagne D."/>
            <person name="Mccallum J."/>
            <person name="Dzierzon H."/>
            <person name="Deng C."/>
            <person name="Wang Y.-Y."/>
            <person name="Barron N."/>
            <person name="Manako K."/>
            <person name="Bowen J."/>
            <person name="Foster T."/>
            <person name="Erridge Z."/>
            <person name="Tiffin H."/>
            <person name="Waite C."/>
            <person name="Davies K."/>
            <person name="Grierson E."/>
            <person name="Laing W."/>
            <person name="Kirk R."/>
            <person name="Chen X."/>
            <person name="Wood M."/>
            <person name="Montefiori M."/>
            <person name="Brummell D."/>
            <person name="Schwinn K."/>
            <person name="Catanach A."/>
            <person name="Fullerton C."/>
            <person name="Li D."/>
            <person name="Meiyalaghan S."/>
            <person name="Nieuwenhuizen N."/>
            <person name="Read N."/>
            <person name="Prakash R."/>
            <person name="Hunter D."/>
            <person name="Zhang H."/>
            <person name="Mckenzie M."/>
            <person name="Knabel M."/>
            <person name="Harris A."/>
            <person name="Allan A."/>
            <person name="Chen A."/>
            <person name="Janssen B."/>
            <person name="Plunkett B."/>
            <person name="Dwamena C."/>
            <person name="Voogd C."/>
            <person name="Leif D."/>
            <person name="Lafferty D."/>
            <person name="Souleyre E."/>
            <person name="Varkonyi-Gasic E."/>
            <person name="Gambi F."/>
            <person name="Hanley J."/>
            <person name="Yao J.-L."/>
            <person name="Cheung J."/>
            <person name="David K."/>
            <person name="Warren B."/>
            <person name="Marsh K."/>
            <person name="Snowden K."/>
            <person name="Lin-Wang K."/>
            <person name="Brian L."/>
            <person name="Martinez-Sanchez M."/>
            <person name="Wang M."/>
            <person name="Ileperuma N."/>
            <person name="Macnee N."/>
            <person name="Campin R."/>
            <person name="Mcatee P."/>
            <person name="Drummond R."/>
            <person name="Espley R."/>
            <person name="Ireland H."/>
            <person name="Wu R."/>
            <person name="Atkinson R."/>
            <person name="Karunairetnam S."/>
            <person name="Bulley S."/>
            <person name="Chunkath S."/>
            <person name="Hanley Z."/>
            <person name="Storey R."/>
            <person name="Thrimawithana A."/>
            <person name="Thomson S."/>
            <person name="David C."/>
            <person name="Testolin R."/>
        </authorList>
    </citation>
    <scope>NUCLEOTIDE SEQUENCE [LARGE SCALE GENOMIC DNA]</scope>
    <source>
        <strain evidence="4">cv. Red5</strain>
        <tissue evidence="3">Young leaf</tissue>
    </source>
</reference>